<dbReference type="InterPro" id="IPR005491">
    <property type="entry name" value="ENT_dom"/>
</dbReference>
<dbReference type="Gene3D" id="1.10.1240.40">
    <property type="entry name" value="ENT domain"/>
    <property type="match status" value="1"/>
</dbReference>
<feature type="region of interest" description="Disordered" evidence="3">
    <location>
        <begin position="334"/>
        <end position="370"/>
    </location>
</feature>
<dbReference type="PANTHER" id="PTHR16500:SF3">
    <property type="entry name" value="BRCA2-INTERACTING TRANSCRIPTIONAL REPRESSOR EMSY"/>
    <property type="match status" value="1"/>
</dbReference>
<feature type="compositionally biased region" description="Polar residues" evidence="3">
    <location>
        <begin position="974"/>
        <end position="992"/>
    </location>
</feature>
<evidence type="ECO:0000313" key="6">
    <source>
        <dbReference type="Proteomes" id="UP000823941"/>
    </source>
</evidence>
<reference evidence="5 6" key="1">
    <citation type="submission" date="2021-06" db="EMBL/GenBank/DDBJ databases">
        <title>A haploid diamondback moth (Plutella xylostella L.) genome assembly resolves 31 chromosomes and identifies a diamide resistance mutation.</title>
        <authorList>
            <person name="Ward C.M."/>
            <person name="Perry K.D."/>
            <person name="Baker G."/>
            <person name="Powis K."/>
            <person name="Heckel D.G."/>
            <person name="Baxter S.W."/>
        </authorList>
    </citation>
    <scope>NUCLEOTIDE SEQUENCE [LARGE SCALE GENOMIC DNA]</scope>
    <source>
        <strain evidence="5 6">LV</strain>
        <tissue evidence="5">Single pupa</tissue>
    </source>
</reference>
<comment type="caution">
    <text evidence="5">The sequence shown here is derived from an EMBL/GenBank/DDBJ whole genome shotgun (WGS) entry which is preliminary data.</text>
</comment>
<feature type="region of interest" description="Disordered" evidence="3">
    <location>
        <begin position="564"/>
        <end position="589"/>
    </location>
</feature>
<gene>
    <name evidence="5" type="ORF">JYU34_002275</name>
</gene>
<feature type="region of interest" description="Disordered" evidence="3">
    <location>
        <begin position="870"/>
        <end position="897"/>
    </location>
</feature>
<dbReference type="InterPro" id="IPR036142">
    <property type="entry name" value="ENT_dom-like_sf"/>
</dbReference>
<dbReference type="EMBL" id="JAHIBW010000004">
    <property type="protein sequence ID" value="KAG7311243.1"/>
    <property type="molecule type" value="Genomic_DNA"/>
</dbReference>
<dbReference type="Pfam" id="PF03735">
    <property type="entry name" value="ENT"/>
    <property type="match status" value="1"/>
</dbReference>
<evidence type="ECO:0000256" key="2">
    <source>
        <dbReference type="ARBA" id="ARBA00023242"/>
    </source>
</evidence>
<feature type="region of interest" description="Disordered" evidence="3">
    <location>
        <begin position="225"/>
        <end position="296"/>
    </location>
</feature>
<feature type="region of interest" description="Disordered" evidence="3">
    <location>
        <begin position="815"/>
        <end position="836"/>
    </location>
</feature>
<dbReference type="SMART" id="SM01191">
    <property type="entry name" value="ENT"/>
    <property type="match status" value="1"/>
</dbReference>
<proteinExistence type="predicted"/>
<feature type="compositionally biased region" description="Basic residues" evidence="3">
    <location>
        <begin position="260"/>
        <end position="273"/>
    </location>
</feature>
<name>A0ABQ7R1Q8_PLUXY</name>
<feature type="region of interest" description="Disordered" evidence="3">
    <location>
        <begin position="969"/>
        <end position="992"/>
    </location>
</feature>
<feature type="compositionally biased region" description="Polar residues" evidence="3">
    <location>
        <begin position="870"/>
        <end position="883"/>
    </location>
</feature>
<keyword evidence="2" id="KW-0539">Nucleus</keyword>
<feature type="compositionally biased region" description="Basic and acidic residues" evidence="3">
    <location>
        <begin position="769"/>
        <end position="781"/>
    </location>
</feature>
<feature type="compositionally biased region" description="Pro residues" evidence="3">
    <location>
        <begin position="340"/>
        <end position="364"/>
    </location>
</feature>
<feature type="compositionally biased region" description="Basic and acidic residues" evidence="3">
    <location>
        <begin position="885"/>
        <end position="897"/>
    </location>
</feature>
<keyword evidence="6" id="KW-1185">Reference proteome</keyword>
<feature type="region of interest" description="Disordered" evidence="3">
    <location>
        <begin position="769"/>
        <end position="788"/>
    </location>
</feature>
<evidence type="ECO:0000259" key="4">
    <source>
        <dbReference type="PROSITE" id="PS51138"/>
    </source>
</evidence>
<dbReference type="InterPro" id="IPR033482">
    <property type="entry name" value="EMSY"/>
</dbReference>
<accession>A0ABQ7R1Q8</accession>
<evidence type="ECO:0000256" key="3">
    <source>
        <dbReference type="SAM" id="MobiDB-lite"/>
    </source>
</evidence>
<evidence type="ECO:0000313" key="5">
    <source>
        <dbReference type="EMBL" id="KAG7311243.1"/>
    </source>
</evidence>
<evidence type="ECO:0000256" key="1">
    <source>
        <dbReference type="ARBA" id="ARBA00004123"/>
    </source>
</evidence>
<dbReference type="PANTHER" id="PTHR16500">
    <property type="entry name" value="BRCA2-INTERACTING TRANSCRIPTIONAL REPRESSOR EMSY"/>
    <property type="match status" value="1"/>
</dbReference>
<feature type="compositionally biased region" description="Polar residues" evidence="3">
    <location>
        <begin position="225"/>
        <end position="259"/>
    </location>
</feature>
<sequence>MWPTLLNLTRDDCRRTLRRLELEAYSNMIDVFRAQGALEDNRKKILEELRAVLHISNDRHSAEARRVANDELLATIAEQLAGPNTGLGWICEGRRRIPLMPRGIPQTMYTEIADKAAEAFVAENKERLEKLSEKKHEETNTNDDDMEIDETVESPLKEEIVYPPVAMEDQAIKIWEEEQLSRKRKVPETGSIPDDSPPPVKNVRNITPNTSQKYLNLSQLYSKFSQPATNKPSGQSKHSYNQVSKVSTSKSNSGQPQKRGQNKQRAPRQKHPGKIVVSKAQMKKAARKEIVTSSPSKQFPAALKMELQAAPNSFQASYAKSLIGVCKDEQPELSAAAAAPAPPELSAPPDPAPHLAPHPAPPPSIKHAASGKPCQLIIKKRGDHIPADKKIQMTDVKILQKPNENIKVLSNRPVVLTNSAHKHIGTPSKLVATKVIGPVGKPTHSPVAVTDKMIVVSKPPDQSIANSKIVMSSSVSTPSSTVSRSSVSPRVGETITAKGIPATDIKVSAAKTFLLNPKSGQKMVVVPARARTKPGPDGQQLPLIQFKGMPTAMRLLPVSAPAAPAPPAARPSPVTVVAGRGSAHPTPPKVVSVEPIKTANMADIVPVKGLTPLNTPKTSKPIVRPASAKGNVIVVQKGATIGKALSFTKNGNDMSKIIMGKNVNQLLQAKQDQADAKGAGNVIVLELNNDQAARTTTMSEILDSRATNPPRLSDTDKKETPKITEDTPVLFDTQITDETCNASSLDSTAESIGDIAPESAIPSIAKEDAKANFSKDQEGAKDSSSVTDWEMELETVTRKGKDDDKLNSLHLDLGMSSDSDSDYIGESQKAKSKHTTSMAATIPLGVTSSQVIYETASGLSHATRTLLSQLQDEGSSSNDSSFALKSKEKAKDEAKCDHSLESEALNKAKEKLTEKVAKSQLKRIDIYSTAISSSDINLDAFSYLDEGMMAGDEEPRRAGPSLDEQLSRLLADDSQASTDSQTVSDSSPTTKP</sequence>
<feature type="region of interest" description="Disordered" evidence="3">
    <location>
        <begin position="181"/>
        <end position="206"/>
    </location>
</feature>
<dbReference type="PROSITE" id="PS51138">
    <property type="entry name" value="ENT"/>
    <property type="match status" value="1"/>
</dbReference>
<dbReference type="SUPFAM" id="SSF158639">
    <property type="entry name" value="ENT-like"/>
    <property type="match status" value="1"/>
</dbReference>
<protein>
    <recommendedName>
        <fullName evidence="4">ENT domain-containing protein</fullName>
    </recommendedName>
</protein>
<feature type="region of interest" description="Disordered" evidence="3">
    <location>
        <begin position="743"/>
        <end position="762"/>
    </location>
</feature>
<feature type="domain" description="ENT" evidence="4">
    <location>
        <begin position="13"/>
        <end position="97"/>
    </location>
</feature>
<organism evidence="5 6">
    <name type="scientific">Plutella xylostella</name>
    <name type="common">Diamondback moth</name>
    <name type="synonym">Plutella maculipennis</name>
    <dbReference type="NCBI Taxonomy" id="51655"/>
    <lineage>
        <taxon>Eukaryota</taxon>
        <taxon>Metazoa</taxon>
        <taxon>Ecdysozoa</taxon>
        <taxon>Arthropoda</taxon>
        <taxon>Hexapoda</taxon>
        <taxon>Insecta</taxon>
        <taxon>Pterygota</taxon>
        <taxon>Neoptera</taxon>
        <taxon>Endopterygota</taxon>
        <taxon>Lepidoptera</taxon>
        <taxon>Glossata</taxon>
        <taxon>Ditrysia</taxon>
        <taxon>Yponomeutoidea</taxon>
        <taxon>Plutellidae</taxon>
        <taxon>Plutella</taxon>
    </lineage>
</organism>
<dbReference type="Proteomes" id="UP000823941">
    <property type="component" value="Chromosome 4"/>
</dbReference>
<comment type="subcellular location">
    <subcellularLocation>
        <location evidence="1">Nucleus</location>
    </subcellularLocation>
</comment>